<sequence length="175" mass="19898">MITREGLYSSSNALGEMGDAIEAFLIGKGYSRQQSYHVANSVIVGISNDFGGCNMYIPIKFNNAAKATRLLHEVAATIKNVLDSYSFLSVQSELLSSEITEHIQKLFARCNFYIVNRAAKNFHDRNAQILSDFYQGMTHRELSKKYGHSIQWIYHVIATERKKNKEQRDVKQGQI</sequence>
<accession>A0A315G5A1</accession>
<evidence type="ECO:0000259" key="1">
    <source>
        <dbReference type="Pfam" id="PF08765"/>
    </source>
</evidence>
<protein>
    <submittedName>
        <fullName evidence="2">Regulator of pectin lyase production</fullName>
    </submittedName>
</protein>
<dbReference type="Pfam" id="PF08765">
    <property type="entry name" value="Mor"/>
    <property type="match status" value="1"/>
</dbReference>
<dbReference type="PANTHER" id="PTHR37812">
    <property type="entry name" value="MU-LIKE PROPHAGE FLUMU PROTEIN C"/>
    <property type="match status" value="1"/>
</dbReference>
<dbReference type="EMBL" id="QARU01000005">
    <property type="protein sequence ID" value="PUF81134.1"/>
    <property type="molecule type" value="Genomic_DNA"/>
</dbReference>
<name>A0A315G5A1_SALET</name>
<dbReference type="AlphaFoldDB" id="A0A315G5A1"/>
<comment type="caution">
    <text evidence="2">The sequence shown here is derived from an EMBL/GenBank/DDBJ whole genome shotgun (WGS) entry which is preliminary data.</text>
</comment>
<dbReference type="RefSeq" id="WP_108415245.1">
    <property type="nucleotide sequence ID" value="NZ_QAQA01000003.1"/>
</dbReference>
<dbReference type="PANTHER" id="PTHR37812:SF1">
    <property type="entry name" value="MU-LIKE PROPHAGE FLUMU PROTEIN C"/>
    <property type="match status" value="1"/>
</dbReference>
<feature type="domain" description="Mor transcription activator" evidence="1">
    <location>
        <begin position="66"/>
        <end position="168"/>
    </location>
</feature>
<dbReference type="Proteomes" id="UP000250700">
    <property type="component" value="Unassembled WGS sequence"/>
</dbReference>
<evidence type="ECO:0000313" key="3">
    <source>
        <dbReference type="Proteomes" id="UP000250700"/>
    </source>
</evidence>
<dbReference type="GO" id="GO:0016829">
    <property type="term" value="F:lyase activity"/>
    <property type="evidence" value="ECO:0007669"/>
    <property type="project" value="UniProtKB-KW"/>
</dbReference>
<reference evidence="2 3" key="1">
    <citation type="submission" date="2018-04" db="EMBL/GenBank/DDBJ databases">
        <title>Whole genome sequencing of Salmonella enterica.</title>
        <authorList>
            <person name="Bell R."/>
        </authorList>
    </citation>
    <scope>NUCLEOTIDE SEQUENCE [LARGE SCALE GENOMIC DNA]</scope>
    <source>
        <strain evidence="2 3">CFSAN058603</strain>
    </source>
</reference>
<dbReference type="InterPro" id="IPR052411">
    <property type="entry name" value="c-mor_Regulatory_Protein"/>
</dbReference>
<proteinExistence type="predicted"/>
<dbReference type="Gene3D" id="1.10.10.60">
    <property type="entry name" value="Homeodomain-like"/>
    <property type="match status" value="1"/>
</dbReference>
<keyword evidence="2" id="KW-0456">Lyase</keyword>
<dbReference type="InterPro" id="IPR014875">
    <property type="entry name" value="Mor_transcription_activator"/>
</dbReference>
<organism evidence="2 3">
    <name type="scientific">Salmonella enterica I</name>
    <dbReference type="NCBI Taxonomy" id="59201"/>
    <lineage>
        <taxon>Bacteria</taxon>
        <taxon>Pseudomonadati</taxon>
        <taxon>Pseudomonadota</taxon>
        <taxon>Gammaproteobacteria</taxon>
        <taxon>Enterobacterales</taxon>
        <taxon>Enterobacteriaceae</taxon>
        <taxon>Salmonella</taxon>
    </lineage>
</organism>
<evidence type="ECO:0000313" key="2">
    <source>
        <dbReference type="EMBL" id="PUF81134.1"/>
    </source>
</evidence>
<dbReference type="SUPFAM" id="SSF46689">
    <property type="entry name" value="Homeodomain-like"/>
    <property type="match status" value="1"/>
</dbReference>
<gene>
    <name evidence="2" type="ORF">DAX91_10235</name>
</gene>
<dbReference type="InterPro" id="IPR009057">
    <property type="entry name" value="Homeodomain-like_sf"/>
</dbReference>